<accession>A0A5N6R6E7</accession>
<organism evidence="3 4">
    <name type="scientific">Carpinus fangiana</name>
    <dbReference type="NCBI Taxonomy" id="176857"/>
    <lineage>
        <taxon>Eukaryota</taxon>
        <taxon>Viridiplantae</taxon>
        <taxon>Streptophyta</taxon>
        <taxon>Embryophyta</taxon>
        <taxon>Tracheophyta</taxon>
        <taxon>Spermatophyta</taxon>
        <taxon>Magnoliopsida</taxon>
        <taxon>eudicotyledons</taxon>
        <taxon>Gunneridae</taxon>
        <taxon>Pentapetalae</taxon>
        <taxon>rosids</taxon>
        <taxon>fabids</taxon>
        <taxon>Fagales</taxon>
        <taxon>Betulaceae</taxon>
        <taxon>Carpinus</taxon>
    </lineage>
</organism>
<feature type="transmembrane region" description="Helical" evidence="1">
    <location>
        <begin position="6"/>
        <end position="28"/>
    </location>
</feature>
<dbReference type="InterPro" id="IPR055301">
    <property type="entry name" value="Lea14-like_2"/>
</dbReference>
<evidence type="ECO:0000259" key="2">
    <source>
        <dbReference type="Pfam" id="PF03168"/>
    </source>
</evidence>
<dbReference type="Proteomes" id="UP000327013">
    <property type="component" value="Chromosome 5"/>
</dbReference>
<keyword evidence="1" id="KW-0812">Transmembrane</keyword>
<dbReference type="InterPro" id="IPR004864">
    <property type="entry name" value="LEA_2"/>
</dbReference>
<dbReference type="Pfam" id="PF03168">
    <property type="entry name" value="LEA_2"/>
    <property type="match status" value="1"/>
</dbReference>
<keyword evidence="1" id="KW-1133">Transmembrane helix</keyword>
<gene>
    <name evidence="3" type="ORF">FH972_012258</name>
</gene>
<reference evidence="3 4" key="1">
    <citation type="submission" date="2019-06" db="EMBL/GenBank/DDBJ databases">
        <title>A chromosomal-level reference genome of Carpinus fangiana (Coryloideae, Betulaceae).</title>
        <authorList>
            <person name="Yang X."/>
            <person name="Wang Z."/>
            <person name="Zhang L."/>
            <person name="Hao G."/>
            <person name="Liu J."/>
            <person name="Yang Y."/>
        </authorList>
    </citation>
    <scope>NUCLEOTIDE SEQUENCE [LARGE SCALE GENOMIC DNA]</scope>
    <source>
        <strain evidence="3">Cfa_2016G</strain>
        <tissue evidence="3">Leaf</tissue>
    </source>
</reference>
<dbReference type="EMBL" id="CM017325">
    <property type="protein sequence ID" value="KAE8055418.1"/>
    <property type="molecule type" value="Genomic_DNA"/>
</dbReference>
<dbReference type="AlphaFoldDB" id="A0A5N6R6E7"/>
<dbReference type="OrthoDB" id="1894389at2759"/>
<sequence>MSCCLFISSYSTIFITSRVPCSSTFLLLERRKKKMAEELPFAPSKLYPRSDEEIATFKALKKERSGKCFVYIFAGVVGLSIIVLVFALIVLRVKIPDVKLRSITVENLKYEGNPQSPSLNATFVAEVTTKNTNFGGFKFDNSTLSMLYGGVNIGDRKIGHGWVKARGTQGMNFTVEVRSNRIMDAKNLSREIEGGMVKLSSYARLSGRVNLMNIVRERKMTEMNCTMTLDLANSAFQDLLCY</sequence>
<name>A0A5N6R6E7_9ROSI</name>
<dbReference type="Gene3D" id="2.60.40.1820">
    <property type="match status" value="1"/>
</dbReference>
<evidence type="ECO:0000313" key="4">
    <source>
        <dbReference type="Proteomes" id="UP000327013"/>
    </source>
</evidence>
<feature type="domain" description="Late embryogenesis abundant protein LEA-2 subgroup" evidence="2">
    <location>
        <begin position="127"/>
        <end position="215"/>
    </location>
</feature>
<keyword evidence="1" id="KW-0472">Membrane</keyword>
<keyword evidence="4" id="KW-1185">Reference proteome</keyword>
<protein>
    <recommendedName>
        <fullName evidence="2">Late embryogenesis abundant protein LEA-2 subgroup domain-containing protein</fullName>
    </recommendedName>
</protein>
<evidence type="ECO:0000313" key="3">
    <source>
        <dbReference type="EMBL" id="KAE8055418.1"/>
    </source>
</evidence>
<proteinExistence type="predicted"/>
<feature type="transmembrane region" description="Helical" evidence="1">
    <location>
        <begin position="68"/>
        <end position="91"/>
    </location>
</feature>
<dbReference type="PANTHER" id="PTHR31852">
    <property type="entry name" value="LATE EMBRYOGENESIS ABUNDANT (LEA) HYDROXYPROLINE-RICH GLYCOPROTEIN FAMILY"/>
    <property type="match status" value="1"/>
</dbReference>
<evidence type="ECO:0000256" key="1">
    <source>
        <dbReference type="SAM" id="Phobius"/>
    </source>
</evidence>